<dbReference type="AlphaFoldDB" id="A0A2P2CA93"/>
<gene>
    <name evidence="2" type="ORF">NOCA2540098</name>
</gene>
<accession>A0A2P2CA93</accession>
<dbReference type="CDD" id="cd02231">
    <property type="entry name" value="cupin_BLL6423-like"/>
    <property type="match status" value="1"/>
</dbReference>
<name>A0A2P2CA93_9ZZZZ</name>
<dbReference type="SUPFAM" id="SSF51182">
    <property type="entry name" value="RmlC-like cupins"/>
    <property type="match status" value="1"/>
</dbReference>
<organism evidence="2">
    <name type="scientific">metagenome</name>
    <dbReference type="NCBI Taxonomy" id="256318"/>
    <lineage>
        <taxon>unclassified sequences</taxon>
        <taxon>metagenomes</taxon>
    </lineage>
</organism>
<protein>
    <recommendedName>
        <fullName evidence="1">Cupin type-2 domain-containing protein</fullName>
    </recommendedName>
</protein>
<feature type="domain" description="Cupin type-2" evidence="1">
    <location>
        <begin position="103"/>
        <end position="150"/>
    </location>
</feature>
<dbReference type="InterPro" id="IPR014710">
    <property type="entry name" value="RmlC-like_jellyroll"/>
</dbReference>
<dbReference type="InterPro" id="IPR047142">
    <property type="entry name" value="OryJ/VirC-like"/>
</dbReference>
<evidence type="ECO:0000259" key="1">
    <source>
        <dbReference type="Pfam" id="PF07883"/>
    </source>
</evidence>
<sequence>MKRVITGERDGKSVFAHVDEIELVSSHGLGAGLFWGADKIPFQLPIDATDGSPVDDFFPGPEGVRMSLCSFPPDGVKGANTGEVDDFEGLMDDNGFHVTDSVDACWVIAGELGLEIDGETVWLNPGDLVVQNGTLHAWRNRSSEPALLGCVTFGAARA</sequence>
<dbReference type="EMBL" id="CZKA01000050">
    <property type="protein sequence ID" value="CUR58893.1"/>
    <property type="molecule type" value="Genomic_DNA"/>
</dbReference>
<proteinExistence type="predicted"/>
<dbReference type="Pfam" id="PF07883">
    <property type="entry name" value="Cupin_2"/>
    <property type="match status" value="1"/>
</dbReference>
<dbReference type="InterPro" id="IPR013096">
    <property type="entry name" value="Cupin_2"/>
</dbReference>
<dbReference type="Gene3D" id="2.60.120.10">
    <property type="entry name" value="Jelly Rolls"/>
    <property type="match status" value="1"/>
</dbReference>
<dbReference type="PANTHER" id="PTHR36156:SF2">
    <property type="entry name" value="CUPIN TYPE-2 DOMAIN-CONTAINING PROTEIN"/>
    <property type="match status" value="1"/>
</dbReference>
<dbReference type="PANTHER" id="PTHR36156">
    <property type="entry name" value="SLR2101 PROTEIN"/>
    <property type="match status" value="1"/>
</dbReference>
<reference evidence="2" key="1">
    <citation type="submission" date="2015-08" db="EMBL/GenBank/DDBJ databases">
        <authorList>
            <person name="Babu N.S."/>
            <person name="Beckwith C.J."/>
            <person name="Beseler K.G."/>
            <person name="Brison A."/>
            <person name="Carone J.V."/>
            <person name="Caskin T.P."/>
            <person name="Diamond M."/>
            <person name="Durham M.E."/>
            <person name="Foxe J.M."/>
            <person name="Go M."/>
            <person name="Henderson B.A."/>
            <person name="Jones I.B."/>
            <person name="McGettigan J.A."/>
            <person name="Micheletti S.J."/>
            <person name="Nasrallah M.E."/>
            <person name="Ortiz D."/>
            <person name="Piller C.R."/>
            <person name="Privatt S.R."/>
            <person name="Schneider S.L."/>
            <person name="Sharp S."/>
            <person name="Smith T.C."/>
            <person name="Stanton J.D."/>
            <person name="Ullery H.E."/>
            <person name="Wilson R.J."/>
            <person name="Serrano M.G."/>
            <person name="Buck G."/>
            <person name="Lee V."/>
            <person name="Wang Y."/>
            <person name="Carvalho R."/>
            <person name="Voegtly L."/>
            <person name="Shi R."/>
            <person name="Duckworth R."/>
            <person name="Johnson A."/>
            <person name="Loviza R."/>
            <person name="Walstead R."/>
            <person name="Shah Z."/>
            <person name="Kiflezghi M."/>
            <person name="Wade K."/>
            <person name="Ball S.L."/>
            <person name="Bradley K.W."/>
            <person name="Asai D.J."/>
            <person name="Bowman C.A."/>
            <person name="Russell D.A."/>
            <person name="Pope W.H."/>
            <person name="Jacobs-Sera D."/>
            <person name="Hendrix R.W."/>
            <person name="Hatfull G.F."/>
        </authorList>
    </citation>
    <scope>NUCLEOTIDE SEQUENCE</scope>
</reference>
<evidence type="ECO:0000313" key="2">
    <source>
        <dbReference type="EMBL" id="CUR58893.1"/>
    </source>
</evidence>
<dbReference type="InterPro" id="IPR011051">
    <property type="entry name" value="RmlC_Cupin_sf"/>
</dbReference>